<feature type="transmembrane region" description="Helical" evidence="1">
    <location>
        <begin position="262"/>
        <end position="282"/>
    </location>
</feature>
<keyword evidence="3" id="KW-1185">Reference proteome</keyword>
<organism evidence="2 3">
    <name type="scientific">Laedolimicola ammoniilytica</name>
    <dbReference type="NCBI Taxonomy" id="2981771"/>
    <lineage>
        <taxon>Bacteria</taxon>
        <taxon>Bacillati</taxon>
        <taxon>Bacillota</taxon>
        <taxon>Clostridia</taxon>
        <taxon>Lachnospirales</taxon>
        <taxon>Lachnospiraceae</taxon>
        <taxon>Laedolimicola</taxon>
    </lineage>
</organism>
<feature type="transmembrane region" description="Helical" evidence="1">
    <location>
        <begin position="234"/>
        <end position="255"/>
    </location>
</feature>
<evidence type="ECO:0008006" key="4">
    <source>
        <dbReference type="Google" id="ProtNLM"/>
    </source>
</evidence>
<keyword evidence="1" id="KW-0472">Membrane</keyword>
<dbReference type="RefSeq" id="WP_158361917.1">
    <property type="nucleotide sequence ID" value="NZ_JAOQKC010000003.1"/>
</dbReference>
<feature type="transmembrane region" description="Helical" evidence="1">
    <location>
        <begin position="168"/>
        <end position="190"/>
    </location>
</feature>
<dbReference type="PANTHER" id="PTHR36178">
    <property type="entry name" value="SLR0625 PROTEIN"/>
    <property type="match status" value="1"/>
</dbReference>
<feature type="transmembrane region" description="Helical" evidence="1">
    <location>
        <begin position="418"/>
        <end position="439"/>
    </location>
</feature>
<feature type="transmembrane region" description="Helical" evidence="1">
    <location>
        <begin position="390"/>
        <end position="412"/>
    </location>
</feature>
<feature type="transmembrane region" description="Helical" evidence="1">
    <location>
        <begin position="323"/>
        <end position="345"/>
    </location>
</feature>
<feature type="transmembrane region" description="Helical" evidence="1">
    <location>
        <begin position="104"/>
        <end position="126"/>
    </location>
</feature>
<dbReference type="EMBL" id="JAOQKC010000003">
    <property type="protein sequence ID" value="MCU6695835.1"/>
    <property type="molecule type" value="Genomic_DNA"/>
</dbReference>
<name>A0ABT2RU42_9FIRM</name>
<proteinExistence type="predicted"/>
<comment type="caution">
    <text evidence="2">The sequence shown here is derived from an EMBL/GenBank/DDBJ whole genome shotgun (WGS) entry which is preliminary data.</text>
</comment>
<feature type="transmembrane region" description="Helical" evidence="1">
    <location>
        <begin position="64"/>
        <end position="83"/>
    </location>
</feature>
<dbReference type="Proteomes" id="UP001652461">
    <property type="component" value="Unassembled WGS sequence"/>
</dbReference>
<evidence type="ECO:0000256" key="1">
    <source>
        <dbReference type="SAM" id="Phobius"/>
    </source>
</evidence>
<keyword evidence="1" id="KW-1133">Transmembrane helix</keyword>
<protein>
    <recommendedName>
        <fullName evidence="4">Sodium:glutamate symporter</fullName>
    </recommendedName>
</protein>
<sequence>MEFSALSLLYDVAWMSALMLIAKVIRSKVRFIQKLYIPSALIAGFMGLFAGKQFLNIIPFSSEISNYAGILIAFVFGSMFIGNKTKVSFKQMFNSVGDSFLVNAAAEITQFGLFILIGIAVFPLFFRNINPAFGLMLPAGFVGGHGTAAAIGGVLVDSGWTDATSIGQTFATIGLLGGILGGVTMINIGARKGNTAIIKSVEELQEEMLTGLVQEDERSEFGRNTVNAMSIDTLTWHFSLILVAVGMAYGVNIVLKNLLPSVSFPVYGLALVCSIVLQGILKLVDLDEYVDKKIITHIGSSATDYLVAFGVASINISVVVKYLVPIIVFSVLGFIFVIAWFWIISPRFFRNYWFERGIYIFGLSTGVMATGVILLRVTDPEFKSGVLEDFGFAWIFLSFMDMFLVSFSPMFILKGTGVLYSVILLLAAIISLVVCKVVFKKKTNKKE</sequence>
<feature type="transmembrane region" description="Helical" evidence="1">
    <location>
        <begin position="37"/>
        <end position="58"/>
    </location>
</feature>
<feature type="transmembrane region" description="Helical" evidence="1">
    <location>
        <begin position="132"/>
        <end position="156"/>
    </location>
</feature>
<dbReference type="InterPro" id="IPR004445">
    <property type="entry name" value="GltS"/>
</dbReference>
<evidence type="ECO:0000313" key="3">
    <source>
        <dbReference type="Proteomes" id="UP001652461"/>
    </source>
</evidence>
<accession>A0ABT2RU42</accession>
<reference evidence="2 3" key="1">
    <citation type="journal article" date="2021" name="ISME Commun">
        <title>Automated analysis of genomic sequences facilitates high-throughput and comprehensive description of bacteria.</title>
        <authorList>
            <person name="Hitch T.C.A."/>
        </authorList>
    </citation>
    <scope>NUCLEOTIDE SEQUENCE [LARGE SCALE GENOMIC DNA]</scope>
    <source>
        <strain evidence="2 3">Sanger_04</strain>
    </source>
</reference>
<dbReference type="PANTHER" id="PTHR36178:SF1">
    <property type="entry name" value="SODIUM_GLUTAMATE SYMPORTER"/>
    <property type="match status" value="1"/>
</dbReference>
<evidence type="ECO:0000313" key="2">
    <source>
        <dbReference type="EMBL" id="MCU6695835.1"/>
    </source>
</evidence>
<gene>
    <name evidence="2" type="ORF">OCV63_02855</name>
</gene>
<feature type="transmembrane region" description="Helical" evidence="1">
    <location>
        <begin position="357"/>
        <end position="378"/>
    </location>
</feature>
<keyword evidence="1" id="KW-0812">Transmembrane</keyword>